<dbReference type="PANTHER" id="PTHR12697">
    <property type="entry name" value="PBS LYASE HEAT-LIKE PROTEIN"/>
    <property type="match status" value="1"/>
</dbReference>
<dbReference type="GO" id="GO:0016491">
    <property type="term" value="F:oxidoreductase activity"/>
    <property type="evidence" value="ECO:0007669"/>
    <property type="project" value="TreeGrafter"/>
</dbReference>
<dbReference type="HOGENOM" id="CLU_530930_0_0_11"/>
<dbReference type="eggNOG" id="COG1413">
    <property type="taxonomic scope" value="Bacteria"/>
</dbReference>
<dbReference type="Proteomes" id="UP000002785">
    <property type="component" value="Chromosome"/>
</dbReference>
<keyword evidence="2" id="KW-1185">Reference proteome</keyword>
<gene>
    <name evidence="1" type="ORF">SSEG_03053</name>
</gene>
<dbReference type="PANTHER" id="PTHR12697:SF5">
    <property type="entry name" value="DEOXYHYPUSINE HYDROXYLASE"/>
    <property type="match status" value="1"/>
</dbReference>
<name>B5HUG8_STRX2</name>
<evidence type="ECO:0000313" key="1">
    <source>
        <dbReference type="EMBL" id="EDY56473.1"/>
    </source>
</evidence>
<dbReference type="SMART" id="SM00567">
    <property type="entry name" value="EZ_HEAT"/>
    <property type="match status" value="6"/>
</dbReference>
<dbReference type="InterPro" id="IPR011989">
    <property type="entry name" value="ARM-like"/>
</dbReference>
<evidence type="ECO:0000313" key="2">
    <source>
        <dbReference type="Proteomes" id="UP000002785"/>
    </source>
</evidence>
<dbReference type="SUPFAM" id="SSF48371">
    <property type="entry name" value="ARM repeat"/>
    <property type="match status" value="2"/>
</dbReference>
<reference evidence="1" key="1">
    <citation type="submission" date="2009-10" db="EMBL/GenBank/DDBJ databases">
        <title>The genome sequence of Streptomyces sviceus strain ATCC 29083.</title>
        <authorList>
            <consortium name="The Broad Institute Genome Sequencing Platform"/>
            <consortium name="Broad Institute Microbial Sequencing Center"/>
            <person name="Fischbach M."/>
            <person name="Godfrey P."/>
            <person name="Ward D."/>
            <person name="Young S."/>
            <person name="Zeng Q."/>
            <person name="Koehrsen M."/>
            <person name="Alvarado L."/>
            <person name="Berlin A.M."/>
            <person name="Bochicchio J."/>
            <person name="Borenstein D."/>
            <person name="Chapman S.B."/>
            <person name="Chen Z."/>
            <person name="Engels R."/>
            <person name="Freedman E."/>
            <person name="Gellesch M."/>
            <person name="Goldberg J."/>
            <person name="Griggs A."/>
            <person name="Gujja S."/>
            <person name="Heilman E.R."/>
            <person name="Heiman D.I."/>
            <person name="Hepburn T.A."/>
            <person name="Howarth C."/>
            <person name="Jen D."/>
            <person name="Larson L."/>
            <person name="Lewis B."/>
            <person name="Mehta T."/>
            <person name="Park D."/>
            <person name="Pearson M."/>
            <person name="Richards J."/>
            <person name="Roberts A."/>
            <person name="Saif S."/>
            <person name="Shea T.D."/>
            <person name="Shenoy N."/>
            <person name="Sisk P."/>
            <person name="Stolte C."/>
            <person name="Sykes S.N."/>
            <person name="Thomson T."/>
            <person name="Walk T."/>
            <person name="White J."/>
            <person name="Yandava C."/>
            <person name="Straight P."/>
            <person name="Clardy J."/>
            <person name="Hung D."/>
            <person name="Kolter R."/>
            <person name="Mekalanos J."/>
            <person name="Walker S."/>
            <person name="Walsh C.T."/>
            <person name="Wieland-Brown L.C."/>
            <person name="Haas B."/>
            <person name="Nusbaum C."/>
            <person name="Birren B."/>
        </authorList>
    </citation>
    <scope>NUCLEOTIDE SEQUENCE [LARGE SCALE GENOMIC DNA]</scope>
    <source>
        <strain evidence="1">ATCC 29083</strain>
    </source>
</reference>
<accession>B5HUG8</accession>
<dbReference type="EMBL" id="CM000951">
    <property type="protein sequence ID" value="EDY56473.1"/>
    <property type="molecule type" value="Genomic_DNA"/>
</dbReference>
<sequence>MRMTTEHQVAFFLRELETGDTWRRAAAAKGLGKTGAAEHAVVLVRAATDPAPEVREGAAVGLGRLGVSAGLAETLSTLMDDDDPWVRRKASLASIRLGLRDREVVNAYGRLLGDPDYHLRINALEALRELGVPGDGPALVRLMGDPIPGVRDRAHAMVLEFREAPDIEAEVVRTALCGEDDARVLALWMLPDQHVDRLLPSLLKDLTGGPSTEVRCAVVFRLTRVKRPEVRDALFAALEAERDPKVASHLLFLLQRSRDERLLGPASRWLSDERAGPSAAAALAAVGGKSATRLLRAQLTDPTTAPGTLAAAATAYGDMGRWDAVWLLLPLLDHARPEVYEGALRGLDALADAGFRPWERAAVARRLVARLGLNSTLVGVAERVLTGLTEALPGLRKLVDRTTSPMVRAAALALLDPHNATDAGTPHDLPLFVRHLDDENTWVRKTAAEGIAHWVEETGTLPPGEERLRDRLTALDSDPSEFVREAAAQALRALDDWCGAAGGGPRGCHPPGP</sequence>
<dbReference type="Gene3D" id="1.25.10.10">
    <property type="entry name" value="Leucine-rich Repeat Variant"/>
    <property type="match status" value="3"/>
</dbReference>
<organism evidence="1 2">
    <name type="scientific">Streptomyces sviceus (strain ATCC 29083 / DSM 924 / JCM 4929 / NBRC 13980 / NCIMB 11184 / NRRL 5439 / UC 5370)</name>
    <dbReference type="NCBI Taxonomy" id="463191"/>
    <lineage>
        <taxon>Bacteria</taxon>
        <taxon>Bacillati</taxon>
        <taxon>Actinomycetota</taxon>
        <taxon>Actinomycetes</taxon>
        <taxon>Kitasatosporales</taxon>
        <taxon>Streptomycetaceae</taxon>
        <taxon>Streptomyces</taxon>
    </lineage>
</organism>
<proteinExistence type="predicted"/>
<dbReference type="InterPro" id="IPR004155">
    <property type="entry name" value="PBS_lyase_HEAT"/>
</dbReference>
<dbReference type="InterPro" id="IPR016024">
    <property type="entry name" value="ARM-type_fold"/>
</dbReference>
<dbReference type="AlphaFoldDB" id="B5HUG8"/>
<dbReference type="Pfam" id="PF13646">
    <property type="entry name" value="HEAT_2"/>
    <property type="match status" value="2"/>
</dbReference>
<protein>
    <submittedName>
        <fullName evidence="1">Uncharacterized protein</fullName>
    </submittedName>
</protein>